<dbReference type="GO" id="GO:0045047">
    <property type="term" value="P:protein targeting to ER"/>
    <property type="evidence" value="ECO:0007669"/>
    <property type="project" value="TreeGrafter"/>
</dbReference>
<gene>
    <name evidence="11" type="ORF">MNEG_4279</name>
</gene>
<dbReference type="AlphaFoldDB" id="A0A0D2LA90"/>
<dbReference type="GO" id="GO:0006465">
    <property type="term" value="P:signal peptide processing"/>
    <property type="evidence" value="ECO:0007669"/>
    <property type="project" value="InterPro"/>
</dbReference>
<name>A0A0D2LA90_9CHLO</name>
<evidence type="ECO:0000313" key="11">
    <source>
        <dbReference type="EMBL" id="KIZ03674.1"/>
    </source>
</evidence>
<organism evidence="11 12">
    <name type="scientific">Monoraphidium neglectum</name>
    <dbReference type="NCBI Taxonomy" id="145388"/>
    <lineage>
        <taxon>Eukaryota</taxon>
        <taxon>Viridiplantae</taxon>
        <taxon>Chlorophyta</taxon>
        <taxon>core chlorophytes</taxon>
        <taxon>Chlorophyceae</taxon>
        <taxon>CS clade</taxon>
        <taxon>Sphaeropleales</taxon>
        <taxon>Selenastraceae</taxon>
        <taxon>Monoraphidium</taxon>
    </lineage>
</organism>
<feature type="compositionally biased region" description="Low complexity" evidence="9">
    <location>
        <begin position="82"/>
        <end position="102"/>
    </location>
</feature>
<dbReference type="PANTHER" id="PTHR13202">
    <property type="entry name" value="MICROSOMAL SIGNAL PEPTIDASE 12 KDA SUBUNIT"/>
    <property type="match status" value="1"/>
</dbReference>
<dbReference type="InterPro" id="IPR009542">
    <property type="entry name" value="Spc1/SPCS1"/>
</dbReference>
<evidence type="ECO:0000256" key="7">
    <source>
        <dbReference type="ARBA" id="ARBA00023136"/>
    </source>
</evidence>
<dbReference type="GO" id="GO:0005787">
    <property type="term" value="C:signal peptidase complex"/>
    <property type="evidence" value="ECO:0007669"/>
    <property type="project" value="InterPro"/>
</dbReference>
<evidence type="ECO:0000256" key="3">
    <source>
        <dbReference type="ARBA" id="ARBA00017059"/>
    </source>
</evidence>
<evidence type="ECO:0000256" key="5">
    <source>
        <dbReference type="ARBA" id="ARBA00022824"/>
    </source>
</evidence>
<keyword evidence="7 10" id="KW-0472">Membrane</keyword>
<proteinExistence type="inferred from homology"/>
<dbReference type="RefSeq" id="XP_013902693.1">
    <property type="nucleotide sequence ID" value="XM_014047239.1"/>
</dbReference>
<feature type="transmembrane region" description="Helical" evidence="10">
    <location>
        <begin position="38"/>
        <end position="59"/>
    </location>
</feature>
<protein>
    <recommendedName>
        <fullName evidence="3">Signal peptidase complex subunit 1</fullName>
    </recommendedName>
</protein>
<dbReference type="GeneID" id="25737157"/>
<feature type="transmembrane region" description="Helical" evidence="10">
    <location>
        <begin position="12"/>
        <end position="31"/>
    </location>
</feature>
<feature type="region of interest" description="Disordered" evidence="9">
    <location>
        <begin position="75"/>
        <end position="102"/>
    </location>
</feature>
<comment type="similarity">
    <text evidence="2">Belongs to the SPCS1 family.</text>
</comment>
<keyword evidence="12" id="KW-1185">Reference proteome</keyword>
<comment type="function">
    <text evidence="8">Component of the signal peptidase complex (SPC) which catalyzes the cleavage of N-terminal signal sequences from nascent proteins as they are translocated into the lumen of the endoplasmic reticulum. Dispensable for SPC enzymatic activity.</text>
</comment>
<reference evidence="11 12" key="1">
    <citation type="journal article" date="2013" name="BMC Genomics">
        <title>Reconstruction of the lipid metabolism for the microalga Monoraphidium neglectum from its genome sequence reveals characteristics suitable for biofuel production.</title>
        <authorList>
            <person name="Bogen C."/>
            <person name="Al-Dilaimi A."/>
            <person name="Albersmeier A."/>
            <person name="Wichmann J."/>
            <person name="Grundmann M."/>
            <person name="Rupp O."/>
            <person name="Lauersen K.J."/>
            <person name="Blifernez-Klassen O."/>
            <person name="Kalinowski J."/>
            <person name="Goesmann A."/>
            <person name="Mussgnug J.H."/>
            <person name="Kruse O."/>
        </authorList>
    </citation>
    <scope>NUCLEOTIDE SEQUENCE [LARGE SCALE GENOMIC DNA]</scope>
    <source>
        <strain evidence="11 12">SAG 48.87</strain>
    </source>
</reference>
<evidence type="ECO:0000313" key="12">
    <source>
        <dbReference type="Proteomes" id="UP000054498"/>
    </source>
</evidence>
<keyword evidence="6 10" id="KW-1133">Transmembrane helix</keyword>
<dbReference type="KEGG" id="mng:MNEG_4279"/>
<evidence type="ECO:0000256" key="10">
    <source>
        <dbReference type="SAM" id="Phobius"/>
    </source>
</evidence>
<accession>A0A0D2LA90</accession>
<dbReference type="Proteomes" id="UP000054498">
    <property type="component" value="Unassembled WGS sequence"/>
</dbReference>
<keyword evidence="4 10" id="KW-0812">Transmembrane</keyword>
<sequence length="102" mass="10603">MDFEGQKLAETLLYRLLIVFAAIGFVVGYAAGSFRLMVLINAAGLAATLLVVVPNWPFFNRNPFNWLPPLNPEDAAAGGGSSSTAGGASSGSSASRGSRAKR</sequence>
<dbReference type="Pfam" id="PF06645">
    <property type="entry name" value="SPC12"/>
    <property type="match status" value="1"/>
</dbReference>
<keyword evidence="5" id="KW-0256">Endoplasmic reticulum</keyword>
<evidence type="ECO:0000256" key="6">
    <source>
        <dbReference type="ARBA" id="ARBA00022989"/>
    </source>
</evidence>
<evidence type="ECO:0000256" key="9">
    <source>
        <dbReference type="SAM" id="MobiDB-lite"/>
    </source>
</evidence>
<dbReference type="EMBL" id="KK100806">
    <property type="protein sequence ID" value="KIZ03674.1"/>
    <property type="molecule type" value="Genomic_DNA"/>
</dbReference>
<evidence type="ECO:0000256" key="2">
    <source>
        <dbReference type="ARBA" id="ARBA00005245"/>
    </source>
</evidence>
<evidence type="ECO:0000256" key="4">
    <source>
        <dbReference type="ARBA" id="ARBA00022692"/>
    </source>
</evidence>
<comment type="subcellular location">
    <subcellularLocation>
        <location evidence="1">Endoplasmic reticulum membrane</location>
        <topology evidence="1">Multi-pass membrane protein</topology>
    </subcellularLocation>
</comment>
<evidence type="ECO:0000256" key="1">
    <source>
        <dbReference type="ARBA" id="ARBA00004477"/>
    </source>
</evidence>
<evidence type="ECO:0000256" key="8">
    <source>
        <dbReference type="ARBA" id="ARBA00045204"/>
    </source>
</evidence>
<dbReference type="PANTHER" id="PTHR13202:SF0">
    <property type="entry name" value="SIGNAL PEPTIDASE COMPLEX SUBUNIT 1"/>
    <property type="match status" value="1"/>
</dbReference>
<dbReference type="OrthoDB" id="263893at2759"/>
<dbReference type="STRING" id="145388.A0A0D2LA90"/>